<evidence type="ECO:0000313" key="4">
    <source>
        <dbReference type="Proteomes" id="UP001147747"/>
    </source>
</evidence>
<evidence type="ECO:0008006" key="5">
    <source>
        <dbReference type="Google" id="ProtNLM"/>
    </source>
</evidence>
<feature type="transmembrane region" description="Helical" evidence="2">
    <location>
        <begin position="159"/>
        <end position="180"/>
    </location>
</feature>
<proteinExistence type="predicted"/>
<dbReference type="AlphaFoldDB" id="A0A9W9VZ48"/>
<keyword evidence="2" id="KW-0812">Transmembrane</keyword>
<feature type="transmembrane region" description="Helical" evidence="2">
    <location>
        <begin position="120"/>
        <end position="147"/>
    </location>
</feature>
<accession>A0A9W9VZ48</accession>
<evidence type="ECO:0000256" key="1">
    <source>
        <dbReference type="SAM" id="MobiDB-lite"/>
    </source>
</evidence>
<keyword evidence="2" id="KW-0472">Membrane</keyword>
<dbReference type="EMBL" id="JAPZBU010000008">
    <property type="protein sequence ID" value="KAJ5392068.1"/>
    <property type="molecule type" value="Genomic_DNA"/>
</dbReference>
<reference evidence="3" key="1">
    <citation type="submission" date="2022-12" db="EMBL/GenBank/DDBJ databases">
        <authorList>
            <person name="Petersen C."/>
        </authorList>
    </citation>
    <scope>NUCLEOTIDE SEQUENCE</scope>
    <source>
        <strain evidence="3">IBT 29677</strain>
    </source>
</reference>
<comment type="caution">
    <text evidence="3">The sequence shown here is derived from an EMBL/GenBank/DDBJ whole genome shotgun (WGS) entry which is preliminary data.</text>
</comment>
<sequence>MKDRIDMALELKLEYRAPSRNHTTSESESESSESLYPSLDTLDTSDPLFHVCWRRQSCSYCLAGDVACSWCATSLACVPNAARLPILAPISNAQICPLGSKERWELRAMPFGCNVSTLTFLSVIGTVVGMVVLVGMGVVGFCLVRLVRRRWKESDYERLHGRGVLGIGLLASVSGLIFGWRGERERVSRASGMDGGEGDGEGEEGLDEGDSETRPLLEG</sequence>
<evidence type="ECO:0000256" key="2">
    <source>
        <dbReference type="SAM" id="Phobius"/>
    </source>
</evidence>
<dbReference type="OrthoDB" id="5427091at2759"/>
<feature type="region of interest" description="Disordered" evidence="1">
    <location>
        <begin position="187"/>
        <end position="219"/>
    </location>
</feature>
<feature type="non-terminal residue" evidence="3">
    <location>
        <position position="1"/>
    </location>
</feature>
<protein>
    <recommendedName>
        <fullName evidence="5">PSI domain-containing protein</fullName>
    </recommendedName>
</protein>
<dbReference type="Proteomes" id="UP001147747">
    <property type="component" value="Unassembled WGS sequence"/>
</dbReference>
<gene>
    <name evidence="3" type="ORF">N7509_007558</name>
</gene>
<dbReference type="GeneID" id="81371175"/>
<dbReference type="RefSeq" id="XP_056487746.1">
    <property type="nucleotide sequence ID" value="XM_056632195.1"/>
</dbReference>
<feature type="compositionally biased region" description="Acidic residues" evidence="1">
    <location>
        <begin position="196"/>
        <end position="210"/>
    </location>
</feature>
<evidence type="ECO:0000313" key="3">
    <source>
        <dbReference type="EMBL" id="KAJ5392068.1"/>
    </source>
</evidence>
<keyword evidence="4" id="KW-1185">Reference proteome</keyword>
<organism evidence="3 4">
    <name type="scientific">Penicillium cosmopolitanum</name>
    <dbReference type="NCBI Taxonomy" id="1131564"/>
    <lineage>
        <taxon>Eukaryota</taxon>
        <taxon>Fungi</taxon>
        <taxon>Dikarya</taxon>
        <taxon>Ascomycota</taxon>
        <taxon>Pezizomycotina</taxon>
        <taxon>Eurotiomycetes</taxon>
        <taxon>Eurotiomycetidae</taxon>
        <taxon>Eurotiales</taxon>
        <taxon>Aspergillaceae</taxon>
        <taxon>Penicillium</taxon>
    </lineage>
</organism>
<keyword evidence="2" id="KW-1133">Transmembrane helix</keyword>
<reference evidence="3" key="2">
    <citation type="journal article" date="2023" name="IMA Fungus">
        <title>Comparative genomic study of the Penicillium genus elucidates a diverse pangenome and 15 lateral gene transfer events.</title>
        <authorList>
            <person name="Petersen C."/>
            <person name="Sorensen T."/>
            <person name="Nielsen M.R."/>
            <person name="Sondergaard T.E."/>
            <person name="Sorensen J.L."/>
            <person name="Fitzpatrick D.A."/>
            <person name="Frisvad J.C."/>
            <person name="Nielsen K.L."/>
        </authorList>
    </citation>
    <scope>NUCLEOTIDE SEQUENCE</scope>
    <source>
        <strain evidence="3">IBT 29677</strain>
    </source>
</reference>
<name>A0A9W9VZ48_9EURO</name>